<dbReference type="EMBL" id="JASOOY020000034">
    <property type="protein sequence ID" value="MEO3718040.1"/>
    <property type="molecule type" value="Genomic_DNA"/>
</dbReference>
<evidence type="ECO:0000256" key="2">
    <source>
        <dbReference type="ARBA" id="ARBA00022729"/>
    </source>
</evidence>
<evidence type="ECO:0000256" key="4">
    <source>
        <dbReference type="ARBA" id="ARBA00023157"/>
    </source>
</evidence>
<dbReference type="InterPro" id="IPR036249">
    <property type="entry name" value="Thioredoxin-like_sf"/>
</dbReference>
<dbReference type="InterPro" id="IPR012336">
    <property type="entry name" value="Thioredoxin-like_fold"/>
</dbReference>
<keyword evidence="3" id="KW-0560">Oxidoreductase</keyword>
<dbReference type="InterPro" id="IPR013766">
    <property type="entry name" value="Thioredoxin_domain"/>
</dbReference>
<evidence type="ECO:0000313" key="9">
    <source>
        <dbReference type="EMBL" id="MEO3718040.1"/>
    </source>
</evidence>
<organism evidence="9 10">
    <name type="scientific">Corynebacterium amycolatum</name>
    <dbReference type="NCBI Taxonomy" id="43765"/>
    <lineage>
        <taxon>Bacteria</taxon>
        <taxon>Bacillati</taxon>
        <taxon>Actinomycetota</taxon>
        <taxon>Actinomycetes</taxon>
        <taxon>Mycobacteriales</taxon>
        <taxon>Corynebacteriaceae</taxon>
        <taxon>Corynebacterium</taxon>
    </lineage>
</organism>
<dbReference type="Proteomes" id="UP001223646">
    <property type="component" value="Unassembled WGS sequence"/>
</dbReference>
<dbReference type="GO" id="GO:0016491">
    <property type="term" value="F:oxidoreductase activity"/>
    <property type="evidence" value="ECO:0007669"/>
    <property type="project" value="UniProtKB-KW"/>
</dbReference>
<keyword evidence="7" id="KW-0812">Transmembrane</keyword>
<evidence type="ECO:0000259" key="8">
    <source>
        <dbReference type="PROSITE" id="PS51352"/>
    </source>
</evidence>
<dbReference type="PROSITE" id="PS51352">
    <property type="entry name" value="THIOREDOXIN_2"/>
    <property type="match status" value="1"/>
</dbReference>
<name>A0AAW9SX16_CORAY</name>
<dbReference type="AlphaFoldDB" id="A0AAW9SX16"/>
<comment type="caution">
    <text evidence="9">The sequence shown here is derived from an EMBL/GenBank/DDBJ whole genome shotgun (WGS) entry which is preliminary data.</text>
</comment>
<proteinExistence type="inferred from homology"/>
<feature type="domain" description="Thioredoxin" evidence="8">
    <location>
        <begin position="122"/>
        <end position="321"/>
    </location>
</feature>
<evidence type="ECO:0000313" key="10">
    <source>
        <dbReference type="Proteomes" id="UP001223646"/>
    </source>
</evidence>
<gene>
    <name evidence="9" type="ORF">QP460_010655</name>
</gene>
<dbReference type="RefSeq" id="WP_284826851.1">
    <property type="nucleotide sequence ID" value="NZ_JASOOY020000034.1"/>
</dbReference>
<keyword evidence="5" id="KW-0676">Redox-active center</keyword>
<accession>A0AAW9SX16</accession>
<dbReference type="SUPFAM" id="SSF52833">
    <property type="entry name" value="Thioredoxin-like"/>
    <property type="match status" value="1"/>
</dbReference>
<sequence length="331" mass="35455">MSEENKDNIAADHSGDSQQPSADEARQETLQEPQQASQPVPTEQDLESWSADSDGKTKSWYSIPNAAWALAVVALIVVGAAGFFAGSRSASFNGVSTVNMAGVAPGKGEIAPVPGPNGSFDASIYGPKAGAQLKSPEDMDNVHRRNENDPFALGAVDAPVVISIYSDFECPFCAKFANETEPALVEKYVNEGLVRLEWNDMAINGEKAIKDAEAGRAAAAQGKFWEFSRALFKKAGEKGQGHPEFTEKELIAVAREAGVPDMKRFEKELKDGKWTEAVKNATQFGSMLGISGTPGFLVGTQFVSGAQPLDVFEDNIELALIHAKRMEEAGK</sequence>
<feature type="transmembrane region" description="Helical" evidence="7">
    <location>
        <begin position="66"/>
        <end position="86"/>
    </location>
</feature>
<evidence type="ECO:0000256" key="6">
    <source>
        <dbReference type="SAM" id="MobiDB-lite"/>
    </source>
</evidence>
<evidence type="ECO:0000256" key="7">
    <source>
        <dbReference type="SAM" id="Phobius"/>
    </source>
</evidence>
<feature type="region of interest" description="Disordered" evidence="6">
    <location>
        <begin position="1"/>
        <end position="56"/>
    </location>
</feature>
<comment type="similarity">
    <text evidence="1">Belongs to the thioredoxin family. DsbA subfamily.</text>
</comment>
<evidence type="ECO:0000256" key="1">
    <source>
        <dbReference type="ARBA" id="ARBA00005791"/>
    </source>
</evidence>
<evidence type="ECO:0000256" key="5">
    <source>
        <dbReference type="ARBA" id="ARBA00023284"/>
    </source>
</evidence>
<dbReference type="Gene3D" id="3.40.30.10">
    <property type="entry name" value="Glutaredoxin"/>
    <property type="match status" value="1"/>
</dbReference>
<evidence type="ECO:0000256" key="3">
    <source>
        <dbReference type="ARBA" id="ARBA00023002"/>
    </source>
</evidence>
<feature type="compositionally biased region" description="Polar residues" evidence="6">
    <location>
        <begin position="30"/>
        <end position="41"/>
    </location>
</feature>
<reference evidence="9" key="2">
    <citation type="submission" date="2024-05" db="EMBL/GenBank/DDBJ databases">
        <authorList>
            <person name="Wolfe A."/>
        </authorList>
    </citation>
    <scope>NUCLEOTIDE SEQUENCE</scope>
    <source>
        <strain evidence="9">UMB1064</strain>
    </source>
</reference>
<dbReference type="PANTHER" id="PTHR13887">
    <property type="entry name" value="GLUTATHIONE S-TRANSFERASE KAPPA"/>
    <property type="match status" value="1"/>
</dbReference>
<keyword evidence="7" id="KW-0472">Membrane</keyword>
<dbReference type="PANTHER" id="PTHR13887:SF14">
    <property type="entry name" value="DISULFIDE BOND FORMATION PROTEIN D"/>
    <property type="match status" value="1"/>
</dbReference>
<protein>
    <submittedName>
        <fullName evidence="9">Thioredoxin domain-containing protein</fullName>
    </submittedName>
</protein>
<dbReference type="Pfam" id="PF13462">
    <property type="entry name" value="Thioredoxin_4"/>
    <property type="match status" value="1"/>
</dbReference>
<reference evidence="9" key="1">
    <citation type="submission" date="2023-05" db="EMBL/GenBank/DDBJ databases">
        <authorList>
            <person name="Du J."/>
        </authorList>
    </citation>
    <scope>NUCLEOTIDE SEQUENCE</scope>
    <source>
        <strain evidence="9">UMB1064</strain>
    </source>
</reference>
<keyword evidence="2" id="KW-0732">Signal</keyword>
<keyword evidence="4" id="KW-1015">Disulfide bond</keyword>
<keyword evidence="7" id="KW-1133">Transmembrane helix</keyword>
<feature type="compositionally biased region" description="Basic and acidic residues" evidence="6">
    <location>
        <begin position="1"/>
        <end position="15"/>
    </location>
</feature>